<dbReference type="Proteomes" id="UP001066276">
    <property type="component" value="Chromosome 3_1"/>
</dbReference>
<feature type="compositionally biased region" description="Basic and acidic residues" evidence="1">
    <location>
        <begin position="21"/>
        <end position="69"/>
    </location>
</feature>
<dbReference type="EMBL" id="JANPWB010000005">
    <property type="protein sequence ID" value="KAJ1187025.1"/>
    <property type="molecule type" value="Genomic_DNA"/>
</dbReference>
<evidence type="ECO:0000256" key="1">
    <source>
        <dbReference type="SAM" id="MobiDB-lite"/>
    </source>
</evidence>
<dbReference type="AlphaFoldDB" id="A0AAV7UDJ3"/>
<comment type="caution">
    <text evidence="2">The sequence shown here is derived from an EMBL/GenBank/DDBJ whole genome shotgun (WGS) entry which is preliminary data.</text>
</comment>
<reference evidence="2" key="1">
    <citation type="journal article" date="2022" name="bioRxiv">
        <title>Sequencing and chromosome-scale assembly of the giantPleurodeles waltlgenome.</title>
        <authorList>
            <person name="Brown T."/>
            <person name="Elewa A."/>
            <person name="Iarovenko S."/>
            <person name="Subramanian E."/>
            <person name="Araus A.J."/>
            <person name="Petzold A."/>
            <person name="Susuki M."/>
            <person name="Suzuki K.-i.T."/>
            <person name="Hayashi T."/>
            <person name="Toyoda A."/>
            <person name="Oliveira C."/>
            <person name="Osipova E."/>
            <person name="Leigh N.D."/>
            <person name="Simon A."/>
            <person name="Yun M.H."/>
        </authorList>
    </citation>
    <scope>NUCLEOTIDE SEQUENCE</scope>
    <source>
        <strain evidence="2">20211129_DDA</strain>
        <tissue evidence="2">Liver</tissue>
    </source>
</reference>
<gene>
    <name evidence="2" type="ORF">NDU88_003804</name>
</gene>
<name>A0AAV7UDJ3_PLEWA</name>
<organism evidence="2 3">
    <name type="scientific">Pleurodeles waltl</name>
    <name type="common">Iberian ribbed newt</name>
    <dbReference type="NCBI Taxonomy" id="8319"/>
    <lineage>
        <taxon>Eukaryota</taxon>
        <taxon>Metazoa</taxon>
        <taxon>Chordata</taxon>
        <taxon>Craniata</taxon>
        <taxon>Vertebrata</taxon>
        <taxon>Euteleostomi</taxon>
        <taxon>Amphibia</taxon>
        <taxon>Batrachia</taxon>
        <taxon>Caudata</taxon>
        <taxon>Salamandroidea</taxon>
        <taxon>Salamandridae</taxon>
        <taxon>Pleurodelinae</taxon>
        <taxon>Pleurodeles</taxon>
    </lineage>
</organism>
<protein>
    <submittedName>
        <fullName evidence="2">Uncharacterized protein</fullName>
    </submittedName>
</protein>
<keyword evidence="3" id="KW-1185">Reference proteome</keyword>
<accession>A0AAV7UDJ3</accession>
<evidence type="ECO:0000313" key="2">
    <source>
        <dbReference type="EMBL" id="KAJ1187025.1"/>
    </source>
</evidence>
<evidence type="ECO:0000313" key="3">
    <source>
        <dbReference type="Proteomes" id="UP001066276"/>
    </source>
</evidence>
<feature type="region of interest" description="Disordered" evidence="1">
    <location>
        <begin position="1"/>
        <end position="117"/>
    </location>
</feature>
<proteinExistence type="predicted"/>
<feature type="compositionally biased region" description="Basic and acidic residues" evidence="1">
    <location>
        <begin position="88"/>
        <end position="105"/>
    </location>
</feature>
<feature type="compositionally biased region" description="Basic residues" evidence="1">
    <location>
        <begin position="106"/>
        <end position="117"/>
    </location>
</feature>
<sequence>MPGRKEKACAYPEEGEVAVKTPDESDQLEKGGDADHRRRDPDQYHEEVEQRHKEDVEGDRRASEIDKPPFSDLSACHVPGGTWLAQRPDYEIHLKRDKRENNGKKESKKKRQKKERD</sequence>